<proteinExistence type="inferred from homology"/>
<comment type="caution">
    <text evidence="5">The sequence shown here is derived from an EMBL/GenBank/DDBJ whole genome shotgun (WGS) entry which is preliminary data.</text>
</comment>
<dbReference type="Proteomes" id="UP000219329">
    <property type="component" value="Unassembled WGS sequence"/>
</dbReference>
<sequence length="671" mass="73387">MRLVKAARHCTGHNKRSMKDRLMIRSYSVLLAVALLSGACAPHPEQTSAPFGGWHHAGGNHFSAKYSPLGQIDSSNFADLEVAWDWQSADARIPRSLASNTSPYRATPLLVNGVMYTNTSLGQVAALDPVSGRELWVFDPESYQLTVGRGASSTRGIEYWTDGQIERIFIATRGKQLVSIDIKTGLPDKNFGDNGFADLRGDFGKSTDEFNLDNITHGSPPIAVGSSVIVGSSLFDYTEFNRNPPGHVRAYDAYTGQFKWRFNTIPQQGDDFTETWENDSWRKMGNTNVWTFMSADDEAGIVYLPIATPTNDYWGGTRLGENLFAESLVAVDAETGERIWHFQTVHHGLWDYDIASAPNLVDIVVDGRPIKAVAQVSKTGSTYVFDRITGEPVWPIEELPVPPSNVPGERAHPTQPHPTWPLPFEKQGMSEADLIDFTPEIAAAAKELAKKYVMGPIFTPPIVEGTDGKEATIFMPGAGGGASFPGANIDPETNILYVPSQTRPYAMSLVPPNDPEADWPYVIRVQRNVGPMGLPLVKPPYRRITAIDLNTGEHVWKTPLGRGPANHPALAHLNLPDLGSSFSDYSAEGGILVTKTLLITHLAQKDEIDPDADGSILVAFNKETGEKVGEVLVDVRLHGPVMSYLADGRQHISISGGRFNDAKIFTFALPQ</sequence>
<protein>
    <recommendedName>
        <fullName evidence="4">Pyrrolo-quinoline quinone repeat domain-containing protein</fullName>
    </recommendedName>
</protein>
<dbReference type="InterPro" id="IPR011047">
    <property type="entry name" value="Quinoprotein_ADH-like_sf"/>
</dbReference>
<evidence type="ECO:0000256" key="1">
    <source>
        <dbReference type="ARBA" id="ARBA00001931"/>
    </source>
</evidence>
<dbReference type="PANTHER" id="PTHR32303">
    <property type="entry name" value="QUINOPROTEIN ALCOHOL DEHYDROGENASE (CYTOCHROME C)"/>
    <property type="match status" value="1"/>
</dbReference>
<dbReference type="SMART" id="SM00564">
    <property type="entry name" value="PQQ"/>
    <property type="match status" value="4"/>
</dbReference>
<evidence type="ECO:0000256" key="2">
    <source>
        <dbReference type="ARBA" id="ARBA00008156"/>
    </source>
</evidence>
<dbReference type="EMBL" id="NTJZ01000009">
    <property type="protein sequence ID" value="PDH33359.1"/>
    <property type="molecule type" value="Genomic_DNA"/>
</dbReference>
<evidence type="ECO:0000256" key="3">
    <source>
        <dbReference type="ARBA" id="ARBA00023002"/>
    </source>
</evidence>
<gene>
    <name evidence="5" type="ORF">CNF02_09230</name>
</gene>
<comment type="similarity">
    <text evidence="2">Belongs to the bacterial PQQ dehydrogenase family.</text>
</comment>
<dbReference type="PANTHER" id="PTHR32303:SF4">
    <property type="entry name" value="QUINOPROTEIN GLUCOSE DEHYDROGENASE"/>
    <property type="match status" value="1"/>
</dbReference>
<dbReference type="Pfam" id="PF01011">
    <property type="entry name" value="PQQ"/>
    <property type="match status" value="1"/>
</dbReference>
<dbReference type="Gene3D" id="2.140.10.10">
    <property type="entry name" value="Quinoprotein alcohol dehydrogenase-like superfamily"/>
    <property type="match status" value="1"/>
</dbReference>
<dbReference type="GO" id="GO:0008876">
    <property type="term" value="F:quinoprotein glucose dehydrogenase activity"/>
    <property type="evidence" value="ECO:0007669"/>
    <property type="project" value="TreeGrafter"/>
</dbReference>
<feature type="domain" description="Pyrrolo-quinoline quinone repeat" evidence="4">
    <location>
        <begin position="54"/>
        <end position="652"/>
    </location>
</feature>
<reference evidence="5 6" key="1">
    <citation type="submission" date="2017-08" db="EMBL/GenBank/DDBJ databases">
        <title>Fine stratification of microbial communities through a metagenomic profile of the photic zone.</title>
        <authorList>
            <person name="Haro-Moreno J.M."/>
            <person name="Lopez-Perez M."/>
            <person name="De La Torre J."/>
            <person name="Picazo A."/>
            <person name="Camacho A."/>
            <person name="Rodriguez-Valera F."/>
        </authorList>
    </citation>
    <scope>NUCLEOTIDE SEQUENCE [LARGE SCALE GENOMIC DNA]</scope>
    <source>
        <strain evidence="5">MED-G28</strain>
    </source>
</reference>
<keyword evidence="3" id="KW-0560">Oxidoreductase</keyword>
<name>A0A2A5WA52_9GAMM</name>
<evidence type="ECO:0000259" key="4">
    <source>
        <dbReference type="Pfam" id="PF01011"/>
    </source>
</evidence>
<accession>A0A2A5WA52</accession>
<comment type="cofactor">
    <cofactor evidence="1">
        <name>pyrroloquinoline quinone</name>
        <dbReference type="ChEBI" id="CHEBI:58442"/>
    </cofactor>
</comment>
<dbReference type="AlphaFoldDB" id="A0A2A5WA52"/>
<evidence type="ECO:0000313" key="5">
    <source>
        <dbReference type="EMBL" id="PDH33359.1"/>
    </source>
</evidence>
<dbReference type="InterPro" id="IPR002372">
    <property type="entry name" value="PQQ_rpt_dom"/>
</dbReference>
<evidence type="ECO:0000313" key="6">
    <source>
        <dbReference type="Proteomes" id="UP000219329"/>
    </source>
</evidence>
<dbReference type="InterPro" id="IPR018391">
    <property type="entry name" value="PQQ_b-propeller_rpt"/>
</dbReference>
<dbReference type="SUPFAM" id="SSF50998">
    <property type="entry name" value="Quinoprotein alcohol dehydrogenase-like"/>
    <property type="match status" value="1"/>
</dbReference>
<organism evidence="5 6">
    <name type="scientific">OM182 bacterium MED-G28</name>
    <dbReference type="NCBI Taxonomy" id="1986256"/>
    <lineage>
        <taxon>Bacteria</taxon>
        <taxon>Pseudomonadati</taxon>
        <taxon>Pseudomonadota</taxon>
        <taxon>Gammaproteobacteria</taxon>
        <taxon>OMG group</taxon>
        <taxon>OM182 clade</taxon>
    </lineage>
</organism>